<keyword evidence="2" id="KW-0732">Signal</keyword>
<comment type="caution">
    <text evidence="3">The sequence shown here is derived from an EMBL/GenBank/DDBJ whole genome shotgun (WGS) entry which is preliminary data.</text>
</comment>
<evidence type="ECO:0000256" key="2">
    <source>
        <dbReference type="SAM" id="SignalP"/>
    </source>
</evidence>
<reference evidence="3 4" key="1">
    <citation type="submission" date="2024-02" db="EMBL/GenBank/DDBJ databases">
        <title>Chromosome-scale genome assembly of the rough periwinkle Littorina saxatilis.</title>
        <authorList>
            <person name="De Jode A."/>
            <person name="Faria R."/>
            <person name="Formenti G."/>
            <person name="Sims Y."/>
            <person name="Smith T.P."/>
            <person name="Tracey A."/>
            <person name="Wood J.M.D."/>
            <person name="Zagrodzka Z.B."/>
            <person name="Johannesson K."/>
            <person name="Butlin R.K."/>
            <person name="Leder E.H."/>
        </authorList>
    </citation>
    <scope>NUCLEOTIDE SEQUENCE [LARGE SCALE GENOMIC DNA]</scope>
    <source>
        <strain evidence="3">Snail1</strain>
        <tissue evidence="3">Muscle</tissue>
    </source>
</reference>
<evidence type="ECO:0000313" key="3">
    <source>
        <dbReference type="EMBL" id="KAK7105903.1"/>
    </source>
</evidence>
<dbReference type="EMBL" id="JBAMIC010000007">
    <property type="protein sequence ID" value="KAK7105903.1"/>
    <property type="molecule type" value="Genomic_DNA"/>
</dbReference>
<evidence type="ECO:0000256" key="1">
    <source>
        <dbReference type="SAM" id="MobiDB-lite"/>
    </source>
</evidence>
<evidence type="ECO:0000313" key="4">
    <source>
        <dbReference type="Proteomes" id="UP001374579"/>
    </source>
</evidence>
<sequence length="280" mass="28755">MRLVVFCLAVLSSNSDVVHVSGADVSLKCPAQFADNKDNAITCTVNKAAIDGVTCAVDQHVLGFNFKRRTEHSSGPLCDATYPCTSPAPVTATGTCGCTKQEGDIFTYTILFKANMTTDEGGEITCQICAVSAPALLTFSSDSCKNMTVTTDGDTSDEEGSSDEKSSSDEEGSSDEKGSSVEESSSNLGLIIGASAGGVVVVAMAIGTAMYCHKERSSGGHNVQGNTRSDTPPPAAATASHPADRGVAATLDVEPTEEEAGANDSEASEATDVSETSEEP</sequence>
<feature type="region of interest" description="Disordered" evidence="1">
    <location>
        <begin position="148"/>
        <end position="182"/>
    </location>
</feature>
<accession>A0AAN9GED6</accession>
<keyword evidence="4" id="KW-1185">Reference proteome</keyword>
<dbReference type="AlphaFoldDB" id="A0AAN9GED6"/>
<name>A0AAN9GED6_9CAEN</name>
<organism evidence="3 4">
    <name type="scientific">Littorina saxatilis</name>
    <dbReference type="NCBI Taxonomy" id="31220"/>
    <lineage>
        <taxon>Eukaryota</taxon>
        <taxon>Metazoa</taxon>
        <taxon>Spiralia</taxon>
        <taxon>Lophotrochozoa</taxon>
        <taxon>Mollusca</taxon>
        <taxon>Gastropoda</taxon>
        <taxon>Caenogastropoda</taxon>
        <taxon>Littorinimorpha</taxon>
        <taxon>Littorinoidea</taxon>
        <taxon>Littorinidae</taxon>
        <taxon>Littorina</taxon>
    </lineage>
</organism>
<gene>
    <name evidence="3" type="ORF">V1264_017224</name>
</gene>
<feature type="compositionally biased region" description="Polar residues" evidence="1">
    <location>
        <begin position="219"/>
        <end position="228"/>
    </location>
</feature>
<dbReference type="Proteomes" id="UP001374579">
    <property type="component" value="Unassembled WGS sequence"/>
</dbReference>
<proteinExistence type="predicted"/>
<feature type="signal peptide" evidence="2">
    <location>
        <begin position="1"/>
        <end position="22"/>
    </location>
</feature>
<feature type="chain" id="PRO_5042947477" evidence="2">
    <location>
        <begin position="23"/>
        <end position="280"/>
    </location>
</feature>
<feature type="compositionally biased region" description="Basic and acidic residues" evidence="1">
    <location>
        <begin position="162"/>
        <end position="180"/>
    </location>
</feature>
<feature type="compositionally biased region" description="Acidic residues" evidence="1">
    <location>
        <begin position="254"/>
        <end position="269"/>
    </location>
</feature>
<feature type="region of interest" description="Disordered" evidence="1">
    <location>
        <begin position="216"/>
        <end position="280"/>
    </location>
</feature>
<protein>
    <submittedName>
        <fullName evidence="3">Uncharacterized protein</fullName>
    </submittedName>
</protein>